<dbReference type="InterPro" id="IPR011204">
    <property type="entry name" value="Virulence_RhuM-like"/>
</dbReference>
<reference evidence="1 2" key="1">
    <citation type="journal article" date="2016" name="Nat. Commun.">
        <title>Thousands of microbial genomes shed light on interconnected biogeochemical processes in an aquifer system.</title>
        <authorList>
            <person name="Anantharaman K."/>
            <person name="Brown C.T."/>
            <person name="Hug L.A."/>
            <person name="Sharon I."/>
            <person name="Castelle C.J."/>
            <person name="Probst A.J."/>
            <person name="Thomas B.C."/>
            <person name="Singh A."/>
            <person name="Wilkins M.J."/>
            <person name="Karaoz U."/>
            <person name="Brodie E.L."/>
            <person name="Williams K.H."/>
            <person name="Hubbard S.S."/>
            <person name="Banfield J.F."/>
        </authorList>
    </citation>
    <scope>NUCLEOTIDE SEQUENCE [LARGE SCALE GENOMIC DNA]</scope>
</reference>
<dbReference type="PANTHER" id="PTHR35810">
    <property type="entry name" value="CYTOPLASMIC PROTEIN-RELATED"/>
    <property type="match status" value="1"/>
</dbReference>
<gene>
    <name evidence="1" type="ORF">A2982_00335</name>
</gene>
<sequence>MTNIKKFDIQKQFKKLPDNEIVFYRSQDGMIHIEVLFAEINIWLTQKRIAELFGTTPQNITQHIGNIYTDGEIDQPATCKNFLQVQGEGGRQIKRNIKMYSLEVIIAVGYRVNSDRGREFRAWVTEILKSYIHKGYALDNDRMKYGSRFSTRYFEELYEEIKDIRTSERMMYQKITDTYATALDYSPNAPETKEFFATVQNKLHFAITGSTAAEIVAKRANSSRPVMGLTSWRKFPKGKIMPSDIVIAKNYLNKDELKHLDRIGNMYLDYAEMQAARDRVMTMKDWKEKLDAFLKFSEYEILTNAGKISHEVATKLALKEYKKYKPVQDKSYISDFDRVVKSLSKPAKKK</sequence>
<organism evidence="1 2">
    <name type="scientific">candidate division WWE3 bacterium RIFCSPLOWO2_01_FULL_39_13</name>
    <dbReference type="NCBI Taxonomy" id="1802624"/>
    <lineage>
        <taxon>Bacteria</taxon>
        <taxon>Katanobacteria</taxon>
    </lineage>
</organism>
<evidence type="ECO:0000313" key="2">
    <source>
        <dbReference type="Proteomes" id="UP000178771"/>
    </source>
</evidence>
<dbReference type="EMBL" id="MEVH01000007">
    <property type="protein sequence ID" value="OGC52042.1"/>
    <property type="molecule type" value="Genomic_DNA"/>
</dbReference>
<dbReference type="AlphaFoldDB" id="A0A1F4V4B6"/>
<dbReference type="Pfam" id="PF13310">
    <property type="entry name" value="Virulence_RhuM"/>
    <property type="match status" value="1"/>
</dbReference>
<dbReference type="PANTHER" id="PTHR35810:SF1">
    <property type="entry name" value="CYTOPLASMIC PROTEIN"/>
    <property type="match status" value="1"/>
</dbReference>
<evidence type="ECO:0000313" key="1">
    <source>
        <dbReference type="EMBL" id="OGC52042.1"/>
    </source>
</evidence>
<dbReference type="STRING" id="1802624.A2982_00335"/>
<dbReference type="PIRSF" id="PIRSF015268">
    <property type="entry name" value="Virulence_RhuM"/>
    <property type="match status" value="1"/>
</dbReference>
<protein>
    <submittedName>
        <fullName evidence="1">Cell filamentation protein Fic</fullName>
    </submittedName>
</protein>
<proteinExistence type="predicted"/>
<dbReference type="Proteomes" id="UP000178771">
    <property type="component" value="Unassembled WGS sequence"/>
</dbReference>
<accession>A0A1F4V4B6</accession>
<comment type="caution">
    <text evidence="1">The sequence shown here is derived from an EMBL/GenBank/DDBJ whole genome shotgun (WGS) entry which is preliminary data.</text>
</comment>
<name>A0A1F4V4B6_UNCKA</name>